<name>A0ABQ8VAT0_9AGAR</name>
<comment type="caution">
    <text evidence="2">The sequence shown here is derived from an EMBL/GenBank/DDBJ whole genome shotgun (WGS) entry which is preliminary data.</text>
</comment>
<sequence length="87" mass="9627">MIVSHYLILLPSLLLLLLLLLFTTAFEPRGFKASHKLQRLSSGAHRHPPNQALSAANEEIGGASRARWGGFSSVFNAFLNVPRNEMQ</sequence>
<dbReference type="EMBL" id="JANVFT010000053">
    <property type="protein sequence ID" value="KAJ4484547.1"/>
    <property type="molecule type" value="Genomic_DNA"/>
</dbReference>
<dbReference type="Proteomes" id="UP001150217">
    <property type="component" value="Unassembled WGS sequence"/>
</dbReference>
<reference evidence="2" key="1">
    <citation type="submission" date="2022-08" db="EMBL/GenBank/DDBJ databases">
        <title>A Global Phylogenomic Analysis of the Shiitake Genus Lentinula.</title>
        <authorList>
            <consortium name="DOE Joint Genome Institute"/>
            <person name="Sierra-Patev S."/>
            <person name="Min B."/>
            <person name="Naranjo-Ortiz M."/>
            <person name="Looney B."/>
            <person name="Konkel Z."/>
            <person name="Slot J.C."/>
            <person name="Sakamoto Y."/>
            <person name="Steenwyk J.L."/>
            <person name="Rokas A."/>
            <person name="Carro J."/>
            <person name="Camarero S."/>
            <person name="Ferreira P."/>
            <person name="Molpeceres G."/>
            <person name="Ruiz-Duenas F.J."/>
            <person name="Serrano A."/>
            <person name="Henrissat B."/>
            <person name="Drula E."/>
            <person name="Hughes K.W."/>
            <person name="Mata J.L."/>
            <person name="Ishikawa N.K."/>
            <person name="Vargas-Isla R."/>
            <person name="Ushijima S."/>
            <person name="Smith C.A."/>
            <person name="Ahrendt S."/>
            <person name="Andreopoulos W."/>
            <person name="He G."/>
            <person name="Labutti K."/>
            <person name="Lipzen A."/>
            <person name="Ng V."/>
            <person name="Riley R."/>
            <person name="Sandor L."/>
            <person name="Barry K."/>
            <person name="Martinez A.T."/>
            <person name="Xiao Y."/>
            <person name="Gibbons J.G."/>
            <person name="Terashima K."/>
            <person name="Grigoriev I.V."/>
            <person name="Hibbett D.S."/>
        </authorList>
    </citation>
    <scope>NUCLEOTIDE SEQUENCE</scope>
    <source>
        <strain evidence="2">RHP3577 ss4</strain>
    </source>
</reference>
<evidence type="ECO:0000313" key="3">
    <source>
        <dbReference type="Proteomes" id="UP001150217"/>
    </source>
</evidence>
<evidence type="ECO:0000256" key="1">
    <source>
        <dbReference type="SAM" id="SignalP"/>
    </source>
</evidence>
<feature type="signal peptide" evidence="1">
    <location>
        <begin position="1"/>
        <end position="25"/>
    </location>
</feature>
<organism evidence="2 3">
    <name type="scientific">Lentinula lateritia</name>
    <dbReference type="NCBI Taxonomy" id="40482"/>
    <lineage>
        <taxon>Eukaryota</taxon>
        <taxon>Fungi</taxon>
        <taxon>Dikarya</taxon>
        <taxon>Basidiomycota</taxon>
        <taxon>Agaricomycotina</taxon>
        <taxon>Agaricomycetes</taxon>
        <taxon>Agaricomycetidae</taxon>
        <taxon>Agaricales</taxon>
        <taxon>Marasmiineae</taxon>
        <taxon>Omphalotaceae</taxon>
        <taxon>Lentinula</taxon>
    </lineage>
</organism>
<feature type="chain" id="PRO_5045946876" description="Secreted protein" evidence="1">
    <location>
        <begin position="26"/>
        <end position="87"/>
    </location>
</feature>
<gene>
    <name evidence="2" type="ORF">C8R41DRAFT_447656</name>
</gene>
<keyword evidence="3" id="KW-1185">Reference proteome</keyword>
<evidence type="ECO:0008006" key="4">
    <source>
        <dbReference type="Google" id="ProtNLM"/>
    </source>
</evidence>
<evidence type="ECO:0000313" key="2">
    <source>
        <dbReference type="EMBL" id="KAJ4484547.1"/>
    </source>
</evidence>
<keyword evidence="1" id="KW-0732">Signal</keyword>
<accession>A0ABQ8VAT0</accession>
<protein>
    <recommendedName>
        <fullName evidence="4">Secreted protein</fullName>
    </recommendedName>
</protein>
<proteinExistence type="predicted"/>